<dbReference type="EMBL" id="JBBNAE010000009">
    <property type="protein sequence ID" value="KAK9096515.1"/>
    <property type="molecule type" value="Genomic_DNA"/>
</dbReference>
<evidence type="ECO:0000256" key="6">
    <source>
        <dbReference type="PIRSR" id="PIRSR609118-1"/>
    </source>
</evidence>
<dbReference type="AlphaFoldDB" id="A0AAP0EQN7"/>
<dbReference type="PRINTS" id="PR00196">
    <property type="entry name" value="ANNEXIN"/>
</dbReference>
<keyword evidence="5" id="KW-0111">Calcium/phospholipid-binding</keyword>
<dbReference type="Pfam" id="PF00191">
    <property type="entry name" value="Annexin"/>
    <property type="match status" value="4"/>
</dbReference>
<feature type="binding site" evidence="6">
    <location>
        <position position="36"/>
    </location>
    <ligand>
        <name>Ca(2+)</name>
        <dbReference type="ChEBI" id="CHEBI:29108"/>
        <label>1</label>
    </ligand>
</feature>
<dbReference type="PANTHER" id="PTHR10502:SF190">
    <property type="entry name" value="OS09G0453300 PROTEIN"/>
    <property type="match status" value="1"/>
</dbReference>
<protein>
    <recommendedName>
        <fullName evidence="9">Annexin</fullName>
    </recommendedName>
</protein>
<dbReference type="GO" id="GO:0009414">
    <property type="term" value="P:response to water deprivation"/>
    <property type="evidence" value="ECO:0007669"/>
    <property type="project" value="TreeGrafter"/>
</dbReference>
<dbReference type="GO" id="GO:0005509">
    <property type="term" value="F:calcium ion binding"/>
    <property type="evidence" value="ECO:0007669"/>
    <property type="project" value="InterPro"/>
</dbReference>
<dbReference type="GO" id="GO:0009408">
    <property type="term" value="P:response to heat"/>
    <property type="evidence" value="ECO:0007669"/>
    <property type="project" value="TreeGrafter"/>
</dbReference>
<evidence type="ECO:0000313" key="7">
    <source>
        <dbReference type="EMBL" id="KAK9096515.1"/>
    </source>
</evidence>
<dbReference type="Gene3D" id="1.10.220.10">
    <property type="entry name" value="Annexin"/>
    <property type="match status" value="4"/>
</dbReference>
<dbReference type="GO" id="GO:0005886">
    <property type="term" value="C:plasma membrane"/>
    <property type="evidence" value="ECO:0007669"/>
    <property type="project" value="TreeGrafter"/>
</dbReference>
<keyword evidence="8" id="KW-1185">Reference proteome</keyword>
<evidence type="ECO:0000256" key="3">
    <source>
        <dbReference type="ARBA" id="ARBA00022837"/>
    </source>
</evidence>
<proteinExistence type="predicted"/>
<dbReference type="GO" id="GO:0001786">
    <property type="term" value="F:phosphatidylserine binding"/>
    <property type="evidence" value="ECO:0007669"/>
    <property type="project" value="TreeGrafter"/>
</dbReference>
<evidence type="ECO:0008006" key="9">
    <source>
        <dbReference type="Google" id="ProtNLM"/>
    </source>
</evidence>
<comment type="caution">
    <text evidence="7">The sequence shown here is derived from an EMBL/GenBank/DDBJ whole genome shotgun (WGS) entry which is preliminary data.</text>
</comment>
<dbReference type="Proteomes" id="UP001417504">
    <property type="component" value="Unassembled WGS sequence"/>
</dbReference>
<dbReference type="PRINTS" id="PR01814">
    <property type="entry name" value="ANNEXINPLANT"/>
</dbReference>
<feature type="binding site" evidence="6">
    <location>
        <position position="332"/>
    </location>
    <ligand>
        <name>Ca(2+)</name>
        <dbReference type="ChEBI" id="CHEBI:29108"/>
        <label>1</label>
    </ligand>
</feature>
<dbReference type="InterPro" id="IPR018502">
    <property type="entry name" value="Annexin_repeat"/>
</dbReference>
<dbReference type="InterPro" id="IPR001464">
    <property type="entry name" value="Annexin"/>
</dbReference>
<evidence type="ECO:0000313" key="8">
    <source>
        <dbReference type="Proteomes" id="UP001417504"/>
    </source>
</evidence>
<dbReference type="GO" id="GO:0009409">
    <property type="term" value="P:response to cold"/>
    <property type="evidence" value="ECO:0007669"/>
    <property type="project" value="TreeGrafter"/>
</dbReference>
<keyword evidence="4" id="KW-0041">Annexin</keyword>
<dbReference type="GO" id="GO:0005544">
    <property type="term" value="F:calcium-dependent phospholipid binding"/>
    <property type="evidence" value="ECO:0007669"/>
    <property type="project" value="UniProtKB-KW"/>
</dbReference>
<evidence type="ECO:0000256" key="4">
    <source>
        <dbReference type="ARBA" id="ARBA00023216"/>
    </source>
</evidence>
<dbReference type="SUPFAM" id="SSF47874">
    <property type="entry name" value="Annexin"/>
    <property type="match status" value="1"/>
</dbReference>
<dbReference type="SMART" id="SM00335">
    <property type="entry name" value="ANX"/>
    <property type="match status" value="4"/>
</dbReference>
<evidence type="ECO:0000256" key="5">
    <source>
        <dbReference type="ARBA" id="ARBA00023302"/>
    </source>
</evidence>
<feature type="binding site" evidence="6">
    <location>
        <position position="285"/>
    </location>
    <ligand>
        <name>Ca(2+)</name>
        <dbReference type="ChEBI" id="CHEBI:29108"/>
        <label>1</label>
    </ligand>
</feature>
<dbReference type="GO" id="GO:0005737">
    <property type="term" value="C:cytoplasm"/>
    <property type="evidence" value="ECO:0007669"/>
    <property type="project" value="TreeGrafter"/>
</dbReference>
<keyword evidence="2" id="KW-0677">Repeat</keyword>
<dbReference type="FunFam" id="1.10.220.10:FF:000002">
    <property type="entry name" value="Annexin"/>
    <property type="match status" value="1"/>
</dbReference>
<gene>
    <name evidence="7" type="ORF">Sjap_022012</name>
</gene>
<dbReference type="InterPro" id="IPR009118">
    <property type="entry name" value="AnnexinD_plant"/>
</dbReference>
<organism evidence="7 8">
    <name type="scientific">Stephania japonica</name>
    <dbReference type="NCBI Taxonomy" id="461633"/>
    <lineage>
        <taxon>Eukaryota</taxon>
        <taxon>Viridiplantae</taxon>
        <taxon>Streptophyta</taxon>
        <taxon>Embryophyta</taxon>
        <taxon>Tracheophyta</taxon>
        <taxon>Spermatophyta</taxon>
        <taxon>Magnoliopsida</taxon>
        <taxon>Ranunculales</taxon>
        <taxon>Menispermaceae</taxon>
        <taxon>Menispermoideae</taxon>
        <taxon>Cissampelideae</taxon>
        <taxon>Stephania</taxon>
    </lineage>
</organism>
<dbReference type="PANTHER" id="PTHR10502">
    <property type="entry name" value="ANNEXIN"/>
    <property type="match status" value="1"/>
</dbReference>
<dbReference type="GO" id="GO:0009651">
    <property type="term" value="P:response to salt stress"/>
    <property type="evidence" value="ECO:0007669"/>
    <property type="project" value="TreeGrafter"/>
</dbReference>
<evidence type="ECO:0000256" key="1">
    <source>
        <dbReference type="ARBA" id="ARBA00022723"/>
    </source>
</evidence>
<dbReference type="InterPro" id="IPR037104">
    <property type="entry name" value="Annexin_sf"/>
</dbReference>
<name>A0AAP0EQN7_9MAGN</name>
<sequence>MDYMIYSVNFSTMAYTSNSSNKNCETECIEIHNQWGHLNSLAQAMARRTSYERQRIRETYKAMYGEDLVDRLQKMLLNNYHGNHEICNALSLWLLDQHERDALMAKEAFENSETNYKALVEIYTGRKSSHLLLIKQVYQTKYRMQLDQHILNSELPHSYQKILIALATSHKSHQSEVSPHVAKCDARRLYETGEGRGGARGIEEGAILEILSKRSIQQLKLTFETYKHIYGHNYAKSLKKERNGEFEVALRVVIKCMYAPPKYYAEHYSKLSSTNYAFQMLHSCIEGTTLDKTALARIMVSRAEIDMDEIQRVYKKKYAKDLRDAIRENNSTGIDCKDFFVALAGIRTP</sequence>
<keyword evidence="3 6" id="KW-0106">Calcium</keyword>
<keyword evidence="1 6" id="KW-0479">Metal-binding</keyword>
<accession>A0AAP0EQN7</accession>
<dbReference type="PROSITE" id="PS51897">
    <property type="entry name" value="ANNEXIN_2"/>
    <property type="match status" value="3"/>
</dbReference>
<evidence type="ECO:0000256" key="2">
    <source>
        <dbReference type="ARBA" id="ARBA00022737"/>
    </source>
</evidence>
<reference evidence="7 8" key="1">
    <citation type="submission" date="2024-01" db="EMBL/GenBank/DDBJ databases">
        <title>Genome assemblies of Stephania.</title>
        <authorList>
            <person name="Yang L."/>
        </authorList>
    </citation>
    <scope>NUCLEOTIDE SEQUENCE [LARGE SCALE GENOMIC DNA]</scope>
    <source>
        <strain evidence="7">QJT</strain>
        <tissue evidence="7">Leaf</tissue>
    </source>
</reference>